<comment type="caution">
    <text evidence="2">The sequence shown here is derived from an EMBL/GenBank/DDBJ whole genome shotgun (WGS) entry which is preliminary data.</text>
</comment>
<dbReference type="Proteomes" id="UP001500002">
    <property type="component" value="Unassembled WGS sequence"/>
</dbReference>
<evidence type="ECO:0000256" key="1">
    <source>
        <dbReference type="SAM" id="MobiDB-lite"/>
    </source>
</evidence>
<feature type="region of interest" description="Disordered" evidence="1">
    <location>
        <begin position="42"/>
        <end position="67"/>
    </location>
</feature>
<proteinExistence type="predicted"/>
<reference evidence="2 3" key="1">
    <citation type="journal article" date="2019" name="Int. J. Syst. Evol. Microbiol.">
        <title>The Global Catalogue of Microorganisms (GCM) 10K type strain sequencing project: providing services to taxonomists for standard genome sequencing and annotation.</title>
        <authorList>
            <consortium name="The Broad Institute Genomics Platform"/>
            <consortium name="The Broad Institute Genome Sequencing Center for Infectious Disease"/>
            <person name="Wu L."/>
            <person name="Ma J."/>
        </authorList>
    </citation>
    <scope>NUCLEOTIDE SEQUENCE [LARGE SCALE GENOMIC DNA]</scope>
    <source>
        <strain evidence="2 3">JCM 14322</strain>
    </source>
</reference>
<keyword evidence="3" id="KW-1185">Reference proteome</keyword>
<feature type="compositionally biased region" description="Basic and acidic residues" evidence="1">
    <location>
        <begin position="57"/>
        <end position="67"/>
    </location>
</feature>
<protein>
    <submittedName>
        <fullName evidence="2">Uncharacterized protein</fullName>
    </submittedName>
</protein>
<name>A0ABN2MBV9_9MICO</name>
<evidence type="ECO:0000313" key="3">
    <source>
        <dbReference type="Proteomes" id="UP001500002"/>
    </source>
</evidence>
<evidence type="ECO:0000313" key="2">
    <source>
        <dbReference type="EMBL" id="GAA1815100.1"/>
    </source>
</evidence>
<gene>
    <name evidence="2" type="ORF">GCM10009749_25970</name>
</gene>
<organism evidence="2 3">
    <name type="scientific">Agromyces neolithicus</name>
    <dbReference type="NCBI Taxonomy" id="269420"/>
    <lineage>
        <taxon>Bacteria</taxon>
        <taxon>Bacillati</taxon>
        <taxon>Actinomycetota</taxon>
        <taxon>Actinomycetes</taxon>
        <taxon>Micrococcales</taxon>
        <taxon>Microbacteriaceae</taxon>
        <taxon>Agromyces</taxon>
    </lineage>
</organism>
<accession>A0ABN2MBV9</accession>
<sequence length="67" mass="7062">MRALKASKRVVDLVAPLGGAAGALELALLRFALASLHFTAERDTGTQEPCQDDGEGESPHSTEGRIE</sequence>
<dbReference type="EMBL" id="BAAANJ010000009">
    <property type="protein sequence ID" value="GAA1815100.1"/>
    <property type="molecule type" value="Genomic_DNA"/>
</dbReference>